<reference evidence="1 3" key="2">
    <citation type="journal article" date="2020" name="Int. J. Syst. Evol. Microbiol.">
        <title>Vagococcus xieshaowenii sp. nov., isolated from snow finch (Montifringilla taczanowskii) cloacal content.</title>
        <authorList>
            <person name="Ge Y."/>
            <person name="Yang J."/>
            <person name="Lai X.H."/>
            <person name="Zhang G."/>
            <person name="Jin D."/>
            <person name="Lu S."/>
            <person name="Wang B."/>
            <person name="Huang Y."/>
            <person name="Huang Y."/>
            <person name="Ren Z."/>
            <person name="Zhang X."/>
            <person name="Xu J."/>
        </authorList>
    </citation>
    <scope>NUCLEOTIDE SEQUENCE [LARGE SCALE GENOMIC DNA]</scope>
    <source>
        <strain evidence="1">Personal::cf-49</strain>
        <strain evidence="3">personal::cf-49</strain>
    </source>
</reference>
<reference evidence="2 4" key="1">
    <citation type="submission" date="2019-03" db="EMBL/GenBank/DDBJ databases">
        <title>Vagococcus sp. was isolated fron gut of Carduelis flavirostris.</title>
        <authorList>
            <person name="Ge Y."/>
        </authorList>
    </citation>
    <scope>NUCLEOTIDE SEQUENCE [LARGE SCALE GENOMIC DNA]</scope>
    <source>
        <strain evidence="2 4">CF-210</strain>
    </source>
</reference>
<gene>
    <name evidence="2" type="ORF">E4031_05655</name>
    <name evidence="1" type="ORF">E4Z98_07440</name>
</gene>
<evidence type="ECO:0000313" key="1">
    <source>
        <dbReference type="EMBL" id="QCA29618.1"/>
    </source>
</evidence>
<dbReference type="Proteomes" id="UP000297725">
    <property type="component" value="Unassembled WGS sequence"/>
</dbReference>
<evidence type="ECO:0000313" key="4">
    <source>
        <dbReference type="Proteomes" id="UP000297725"/>
    </source>
</evidence>
<sequence length="296" mass="34389">MNEILENILSYNEWLEIDTDPQTNQPLRYEVEKVFDENRVVSIKGTDFQFNYIKYSYDSLLSGQETNPIATERLKTTHGGFVIYTDGLRTQYLMDKARGPQSLRVLRKVNNSDKNKIIEAESFNINEEFFIWLLSRFMNDNKVLDDNNDLTISRIIGFKGEGNPNEKEAVLSGSGNEVMNLISSISFLIEMQSMTEIEVRVVIEDETYEIRYFSRNSQIDIMVENYSGQFMLDVREEKVSKILLKAFIEIIPSMMNSFNEDVENGEWTNNSKRDFTLALVDSVRNKLDSMYGLENE</sequence>
<dbReference type="AlphaFoldDB" id="A0AAJ5EF99"/>
<evidence type="ECO:0000313" key="3">
    <source>
        <dbReference type="Proteomes" id="UP000296883"/>
    </source>
</evidence>
<evidence type="ECO:0000313" key="2">
    <source>
        <dbReference type="EMBL" id="TFZ41027.1"/>
    </source>
</evidence>
<dbReference type="EMBL" id="SRHU01000023">
    <property type="protein sequence ID" value="TFZ41027.1"/>
    <property type="molecule type" value="Genomic_DNA"/>
</dbReference>
<protein>
    <submittedName>
        <fullName evidence="2">Uncharacterized protein</fullName>
    </submittedName>
</protein>
<name>A0AAJ5EF99_9ENTE</name>
<dbReference type="EMBL" id="CP038865">
    <property type="protein sequence ID" value="QCA29618.1"/>
    <property type="molecule type" value="Genomic_DNA"/>
</dbReference>
<accession>A0AAJ5EF99</accession>
<organism evidence="2 4">
    <name type="scientific">Vagococcus xieshaowenii</name>
    <dbReference type="NCBI Taxonomy" id="2562451"/>
    <lineage>
        <taxon>Bacteria</taxon>
        <taxon>Bacillati</taxon>
        <taxon>Bacillota</taxon>
        <taxon>Bacilli</taxon>
        <taxon>Lactobacillales</taxon>
        <taxon>Enterococcaceae</taxon>
        <taxon>Vagococcus</taxon>
    </lineage>
</organism>
<dbReference type="Proteomes" id="UP000296883">
    <property type="component" value="Chromosome"/>
</dbReference>
<proteinExistence type="predicted"/>
<keyword evidence="3" id="KW-1185">Reference proteome</keyword>